<evidence type="ECO:0000256" key="2">
    <source>
        <dbReference type="SAM" id="SignalP"/>
    </source>
</evidence>
<evidence type="ECO:0000256" key="1">
    <source>
        <dbReference type="ARBA" id="ARBA00006865"/>
    </source>
</evidence>
<dbReference type="EMBL" id="JAME01000037">
    <property type="protein sequence ID" value="ETX27236.1"/>
    <property type="molecule type" value="Genomic_DNA"/>
</dbReference>
<dbReference type="Pfam" id="PF00722">
    <property type="entry name" value="Glyco_hydro_16"/>
    <property type="match status" value="1"/>
</dbReference>
<comment type="caution">
    <text evidence="4">The sequence shown here is derived from an EMBL/GenBank/DDBJ whole genome shotgun (WGS) entry which is preliminary data.</text>
</comment>
<dbReference type="InterPro" id="IPR013320">
    <property type="entry name" value="ConA-like_dom_sf"/>
</dbReference>
<comment type="similarity">
    <text evidence="1">Belongs to the glycosyl hydrolase 16 family.</text>
</comment>
<organism evidence="4 5">
    <name type="scientific">Roseivivax isoporae LMG 25204</name>
    <dbReference type="NCBI Taxonomy" id="1449351"/>
    <lineage>
        <taxon>Bacteria</taxon>
        <taxon>Pseudomonadati</taxon>
        <taxon>Pseudomonadota</taxon>
        <taxon>Alphaproteobacteria</taxon>
        <taxon>Rhodobacterales</taxon>
        <taxon>Roseobacteraceae</taxon>
        <taxon>Roseivivax</taxon>
    </lineage>
</organism>
<reference evidence="4 5" key="1">
    <citation type="submission" date="2014-01" db="EMBL/GenBank/DDBJ databases">
        <title>Roseivivax isoporae LMG 25204 Genome Sequencing.</title>
        <authorList>
            <person name="Lai Q."/>
            <person name="Li G."/>
            <person name="Shao Z."/>
        </authorList>
    </citation>
    <scope>NUCLEOTIDE SEQUENCE [LARGE SCALE GENOMIC DNA]</scope>
    <source>
        <strain evidence="4 5">LMG 25204</strain>
    </source>
</reference>
<dbReference type="PANTHER" id="PTHR10963">
    <property type="entry name" value="GLYCOSYL HYDROLASE-RELATED"/>
    <property type="match status" value="1"/>
</dbReference>
<evidence type="ECO:0000259" key="3">
    <source>
        <dbReference type="PROSITE" id="PS51762"/>
    </source>
</evidence>
<feature type="domain" description="GH16" evidence="3">
    <location>
        <begin position="14"/>
        <end position="348"/>
    </location>
</feature>
<keyword evidence="5" id="KW-1185">Reference proteome</keyword>
<dbReference type="AlphaFoldDB" id="X7F562"/>
<evidence type="ECO:0000313" key="5">
    <source>
        <dbReference type="Proteomes" id="UP000023430"/>
    </source>
</evidence>
<dbReference type="STRING" id="1449351.RISW2_15050"/>
<name>X7F562_9RHOB</name>
<dbReference type="eggNOG" id="COG2273">
    <property type="taxonomic scope" value="Bacteria"/>
</dbReference>
<proteinExistence type="inferred from homology"/>
<sequence length="675" mass="72552">MRLSVFLPFLALASALAAGPVPAASGSAGPDLAGTVPILEESFEGPLRRYDGVTGLWSTGGRTGRLMTNASEAVFLDRGILGPEADALLPDFLAVTPEGLSLRSLRLPEAVLPELRAYMARTGQGDRADRIRYGTARITTAETWSQVYGYFEIEARMPRGRGRWPAFWLTLAGPGWPPEIDVVEAYGDGLDLPTPKDGTFNTAVFFDALDAEGEPTHATDIDNPFATTEEGREPKVKMRGSREIRNFHHLVDAAALGADIYADFHVYAALWTPEHVIFYFGPDRDNLREIYRTPTPEDVHDPMFVIANDQFTARGGIFRPRPAALDRVLTPENDFLIRRITVRALRPGLTLDMGAGDDPFDARDSVILGTPGDDVIVPGAGFDIVRTGGGADEIRLSRGRAQKILEGFDADDVVELEGYPFADEADALRRLTQVGDDVWLSAGADPDWPHTVVFRDAQVADFHAGQFRVRWSVGPDIWASRADLPSRPTLDEDGDGVLTGTPPAAWLNDKGRPVRMVGTEGPDRFMIAHTASAIETPAGTGLDTVISWIPYTLPEGIRHGVVRGAGAVLQGGPGDDRLEAEGRGVTLAGGPGDDLLVVTDRAETVTIRIGPGDGHDRLRGFRDGVTLAPAPVLRLEGPPRVEPGPGGALVHLAPDQSLLIEGLDAAAARRALGLP</sequence>
<dbReference type="SUPFAM" id="SSF51120">
    <property type="entry name" value="beta-Roll"/>
    <property type="match status" value="2"/>
</dbReference>
<accession>X7F562</accession>
<feature type="chain" id="PRO_5004980057" description="GH16 domain-containing protein" evidence="2">
    <location>
        <begin position="24"/>
        <end position="675"/>
    </location>
</feature>
<gene>
    <name evidence="4" type="ORF">RISW2_15050</name>
</gene>
<dbReference type="PANTHER" id="PTHR10963:SF55">
    <property type="entry name" value="GLYCOSIDE HYDROLASE FAMILY 16 PROTEIN"/>
    <property type="match status" value="1"/>
</dbReference>
<dbReference type="RefSeq" id="WP_043774106.1">
    <property type="nucleotide sequence ID" value="NZ_JAME01000037.1"/>
</dbReference>
<protein>
    <recommendedName>
        <fullName evidence="3">GH16 domain-containing protein</fullName>
    </recommendedName>
</protein>
<dbReference type="eggNOG" id="COG2931">
    <property type="taxonomic scope" value="Bacteria"/>
</dbReference>
<dbReference type="SUPFAM" id="SSF49899">
    <property type="entry name" value="Concanavalin A-like lectins/glucanases"/>
    <property type="match status" value="1"/>
</dbReference>
<dbReference type="InterPro" id="IPR050546">
    <property type="entry name" value="Glycosyl_Hydrlase_16"/>
</dbReference>
<dbReference type="GO" id="GO:0004553">
    <property type="term" value="F:hydrolase activity, hydrolyzing O-glycosyl compounds"/>
    <property type="evidence" value="ECO:0007669"/>
    <property type="project" value="InterPro"/>
</dbReference>
<feature type="signal peptide" evidence="2">
    <location>
        <begin position="1"/>
        <end position="23"/>
    </location>
</feature>
<evidence type="ECO:0000313" key="4">
    <source>
        <dbReference type="EMBL" id="ETX27236.1"/>
    </source>
</evidence>
<dbReference type="Proteomes" id="UP000023430">
    <property type="component" value="Unassembled WGS sequence"/>
</dbReference>
<dbReference type="InterPro" id="IPR011049">
    <property type="entry name" value="Serralysin-like_metalloprot_C"/>
</dbReference>
<keyword evidence="2" id="KW-0732">Signal</keyword>
<dbReference type="PROSITE" id="PS51762">
    <property type="entry name" value="GH16_2"/>
    <property type="match status" value="1"/>
</dbReference>
<dbReference type="GO" id="GO:0005975">
    <property type="term" value="P:carbohydrate metabolic process"/>
    <property type="evidence" value="ECO:0007669"/>
    <property type="project" value="InterPro"/>
</dbReference>
<dbReference type="Gene3D" id="2.60.120.200">
    <property type="match status" value="1"/>
</dbReference>
<dbReference type="Gene3D" id="2.150.10.10">
    <property type="entry name" value="Serralysin-like metalloprotease, C-terminal"/>
    <property type="match status" value="1"/>
</dbReference>
<dbReference type="InterPro" id="IPR000757">
    <property type="entry name" value="Beta-glucanase-like"/>
</dbReference>